<feature type="transmembrane region" description="Helical" evidence="11">
    <location>
        <begin position="1169"/>
        <end position="1186"/>
    </location>
</feature>
<comment type="catalytic activity">
    <reaction evidence="10">
        <text>hydrogencarbonate(in) + chloride(out) = hydrogencarbonate(out) + chloride(in)</text>
        <dbReference type="Rhea" id="RHEA:72363"/>
        <dbReference type="ChEBI" id="CHEBI:17544"/>
        <dbReference type="ChEBI" id="CHEBI:17996"/>
    </reaction>
</comment>
<keyword evidence="9 11" id="KW-0472">Membrane</keyword>
<dbReference type="Proteomes" id="UP000694865">
    <property type="component" value="Unplaced"/>
</dbReference>
<keyword evidence="5" id="KW-0039">Anion exchange</keyword>
<dbReference type="InterPro" id="IPR013769">
    <property type="entry name" value="Band3_cytoplasmic_dom"/>
</dbReference>
<feature type="transmembrane region" description="Helical" evidence="11">
    <location>
        <begin position="1014"/>
        <end position="1037"/>
    </location>
</feature>
<reference evidence="16" key="1">
    <citation type="submission" date="2025-08" db="UniProtKB">
        <authorList>
            <consortium name="RefSeq"/>
        </authorList>
    </citation>
    <scope>IDENTIFICATION</scope>
    <source>
        <tissue evidence="16">Testes</tissue>
    </source>
</reference>
<feature type="domain" description="Band 3 cytoplasmic" evidence="14">
    <location>
        <begin position="380"/>
        <end position="491"/>
    </location>
</feature>
<proteinExistence type="inferred from homology"/>
<keyword evidence="6 11" id="KW-0812">Transmembrane</keyword>
<feature type="compositionally biased region" description="Basic residues" evidence="12">
    <location>
        <begin position="97"/>
        <end position="111"/>
    </location>
</feature>
<feature type="transmembrane region" description="Helical" evidence="11">
    <location>
        <begin position="921"/>
        <end position="941"/>
    </location>
</feature>
<accession>A0ABM0GSX8</accession>
<feature type="compositionally biased region" description="Basic and acidic residues" evidence="12">
    <location>
        <begin position="241"/>
        <end position="258"/>
    </location>
</feature>
<feature type="compositionally biased region" description="Polar residues" evidence="12">
    <location>
        <begin position="11"/>
        <end position="33"/>
    </location>
</feature>
<feature type="region of interest" description="Disordered" evidence="12">
    <location>
        <begin position="97"/>
        <end position="270"/>
    </location>
</feature>
<feature type="compositionally biased region" description="Basic and acidic residues" evidence="12">
    <location>
        <begin position="211"/>
        <end position="234"/>
    </location>
</feature>
<dbReference type="NCBIfam" id="TIGR00834">
    <property type="entry name" value="ae"/>
    <property type="match status" value="1"/>
</dbReference>
<dbReference type="GeneID" id="100372733"/>
<organism evidence="15 16">
    <name type="scientific">Saccoglossus kowalevskii</name>
    <name type="common">Acorn worm</name>
    <dbReference type="NCBI Taxonomy" id="10224"/>
    <lineage>
        <taxon>Eukaryota</taxon>
        <taxon>Metazoa</taxon>
        <taxon>Hemichordata</taxon>
        <taxon>Enteropneusta</taxon>
        <taxon>Harrimaniidae</taxon>
        <taxon>Saccoglossus</taxon>
    </lineage>
</organism>
<dbReference type="InterPro" id="IPR016152">
    <property type="entry name" value="PTrfase/Anion_transptr"/>
</dbReference>
<evidence type="ECO:0000256" key="12">
    <source>
        <dbReference type="SAM" id="MobiDB-lite"/>
    </source>
</evidence>
<evidence type="ECO:0000313" key="15">
    <source>
        <dbReference type="Proteomes" id="UP000694865"/>
    </source>
</evidence>
<dbReference type="PANTHER" id="PTHR11453:SF47">
    <property type="entry name" value="ANION EXCHANGE PROTEIN"/>
    <property type="match status" value="1"/>
</dbReference>
<feature type="transmembrane region" description="Helical" evidence="11">
    <location>
        <begin position="767"/>
        <end position="792"/>
    </location>
</feature>
<comment type="subcellular location">
    <subcellularLocation>
        <location evidence="1">Cell membrane</location>
        <topology evidence="1">Multi-pass membrane protein</topology>
    </subcellularLocation>
    <subcellularLocation>
        <location evidence="11">Membrane</location>
        <topology evidence="11">Multi-pass membrane protein</topology>
    </subcellularLocation>
</comment>
<protein>
    <recommendedName>
        <fullName evidence="11">Anion exchange protein</fullName>
    </recommendedName>
</protein>
<dbReference type="SUPFAM" id="SSF55804">
    <property type="entry name" value="Phoshotransferase/anion transport protein"/>
    <property type="match status" value="1"/>
</dbReference>
<feature type="transmembrane region" description="Helical" evidence="11">
    <location>
        <begin position="716"/>
        <end position="747"/>
    </location>
</feature>
<sequence length="1222" mass="138566">MPLRGKKKSKSSVTEMETVPSTPDSSIPRVSSDVTEKVAAEQELSPPPWRRASFDGDIMKMLTPKNSFIADIAMDEASGGSHHYYDERDYQLHRRSSYHHHSAFGHHRRSSGRSLSRAGSKTPSFYVTPSQKSLQRGVTPKSSSKSLTRSVPEEDEIDGAAAEKPKFTLGGEPLNHDKILERDQSVESELGDRKDSAVLDNEPGVSGVHSVDAKPEIKDIKSDTEEEEKTKDGSGEDDNDDNKVAKEDDDDVAKRKEAEQEEANDELLELESLDVMTPRIKHKRKHRRRHKRHYKVPEVVLSQEGEMHEDGRDPDAEFLIASHRLENVPGMRRHLIRRVSSVMHPGRRREHLFPPEEKEPFKSAFNFGLKLKKKYDHQPHEVFVELDELYKNTDGQMAWKEKARWIKFEEDVEEGADRWGKPHVASMSFHSLLELRRGLEQGTVLLDLDERDISGISYQIVEQMIVSDQIKEEERGDVLRALLMQHRYVNIGGFIHIKETPGLFRTLSSSSLPSLKISTSDSAKNLEKNFSFGRLRNNKSHYETKIDIDGKIVNHVEVSSPLLASPLRGSTANNNLSDTNTASQQDILDAINEFLDESIVLPPGDWNRDTLLPIARVHRKKMKWKQMLKEREENASRNSKHPDNIDPLKRTGCLFGGMVNDIRRRFPRYSSDFKDAFNLQSFAAVIFIYFAALSPAITFGGLLGEKTDKWMGVSEMVVGTAVCGVIFALFSAQPLHIIGATGPVLIFEEAVYQFCETSNIEFLPFRAWIGIWVFLVTVIVVAFEGSTLVRYFTRFTEEIFTALVSLIFIFEVFKKLALIFETHPLLDDYCWDEDYMYDNIYNTTNHTTTLTESYENAVTAPSNISIPMVPIQDIAKPVNQPNTALLSTILTLGTFFIAYFFRKFRNSRFLSNMVRKMLQDFGVLIAIVTMVLVDVSIKNVYTQKLEVPDGITPTAPQKRGWFINPFGLQTTIQTWVIFAALIPALLVFILLYMETLITELIVGKKENNLKKGTGYHLNLFLIGLLVVGSSMFGLPWLCCATVRSVSHTTSLTVLSKTHAPGEKPKIEGVIEQRVTALFVNILIGVSLALQDVLRQVPIAVLFGVFLYMGVTSLSGIQFFERMQMLLQPAKHHPDVRYVRKVRTYRIHLFTLLQLVCLALLWVVKSTVVALAFPFVLVLMVPVRLKVLARIFTPIELDAIDNDEGEDDDDDDLDVYRRVHMPL</sequence>
<feature type="transmembrane region" description="Helical" evidence="11">
    <location>
        <begin position="799"/>
        <end position="820"/>
    </location>
</feature>
<evidence type="ECO:0000256" key="9">
    <source>
        <dbReference type="ARBA" id="ARBA00023136"/>
    </source>
</evidence>
<evidence type="ECO:0000256" key="7">
    <source>
        <dbReference type="ARBA" id="ARBA00022989"/>
    </source>
</evidence>
<evidence type="ECO:0000256" key="8">
    <source>
        <dbReference type="ARBA" id="ARBA00023065"/>
    </source>
</evidence>
<keyword evidence="7 11" id="KW-1133">Transmembrane helix</keyword>
<dbReference type="InterPro" id="IPR001717">
    <property type="entry name" value="Anion_exchange"/>
</dbReference>
<dbReference type="InterPro" id="IPR003020">
    <property type="entry name" value="HCO3_transpt_euk"/>
</dbReference>
<feature type="compositionally biased region" description="Basic and acidic residues" evidence="12">
    <location>
        <begin position="174"/>
        <end position="197"/>
    </location>
</feature>
<gene>
    <name evidence="16" type="primary">LOC100372733</name>
</gene>
<name>A0ABM0GSX8_SACKO</name>
<evidence type="ECO:0000256" key="3">
    <source>
        <dbReference type="ARBA" id="ARBA00022448"/>
    </source>
</evidence>
<feature type="transmembrane region" description="Helical" evidence="11">
    <location>
        <begin position="972"/>
        <end position="993"/>
    </location>
</feature>
<dbReference type="PANTHER" id="PTHR11453">
    <property type="entry name" value="ANION EXCHANGE PROTEIN"/>
    <property type="match status" value="1"/>
</dbReference>
<keyword evidence="8 11" id="KW-0406">Ion transport</keyword>
<dbReference type="RefSeq" id="XP_002736672.2">
    <property type="nucleotide sequence ID" value="XM_002736626.2"/>
</dbReference>
<keyword evidence="3 11" id="KW-0813">Transport</keyword>
<evidence type="ECO:0000256" key="10">
    <source>
        <dbReference type="ARBA" id="ARBA00049347"/>
    </source>
</evidence>
<evidence type="ECO:0000256" key="5">
    <source>
        <dbReference type="ARBA" id="ARBA00022681"/>
    </source>
</evidence>
<keyword evidence="4" id="KW-1003">Cell membrane</keyword>
<dbReference type="Pfam" id="PF00955">
    <property type="entry name" value="HCO3_cotransp"/>
    <property type="match status" value="1"/>
</dbReference>
<feature type="transmembrane region" description="Helical" evidence="11">
    <location>
        <begin position="682"/>
        <end position="704"/>
    </location>
</feature>
<evidence type="ECO:0000256" key="4">
    <source>
        <dbReference type="ARBA" id="ARBA00022475"/>
    </source>
</evidence>
<feature type="compositionally biased region" description="Acidic residues" evidence="12">
    <location>
        <begin position="259"/>
        <end position="270"/>
    </location>
</feature>
<keyword evidence="15" id="KW-1185">Reference proteome</keyword>
<evidence type="ECO:0000256" key="11">
    <source>
        <dbReference type="RuleBase" id="RU362035"/>
    </source>
</evidence>
<evidence type="ECO:0000256" key="2">
    <source>
        <dbReference type="ARBA" id="ARBA00010993"/>
    </source>
</evidence>
<evidence type="ECO:0000259" key="13">
    <source>
        <dbReference type="Pfam" id="PF00955"/>
    </source>
</evidence>
<feature type="transmembrane region" description="Helical" evidence="11">
    <location>
        <begin position="883"/>
        <end position="901"/>
    </location>
</feature>
<feature type="domain" description="Bicarbonate transporter-like transmembrane" evidence="13">
    <location>
        <begin position="654"/>
        <end position="1202"/>
    </location>
</feature>
<feature type="transmembrane region" description="Helical" evidence="11">
    <location>
        <begin position="1146"/>
        <end position="1163"/>
    </location>
</feature>
<dbReference type="Pfam" id="PF07565">
    <property type="entry name" value="Band_3_cyto"/>
    <property type="match status" value="1"/>
</dbReference>
<dbReference type="InterPro" id="IPR011531">
    <property type="entry name" value="HCO3_transpt-like_TM_dom"/>
</dbReference>
<dbReference type="PRINTS" id="PR01231">
    <property type="entry name" value="HCO3TRNSPORT"/>
</dbReference>
<comment type="similarity">
    <text evidence="2 11">Belongs to the anion exchanger (TC 2.A.31) family.</text>
</comment>
<dbReference type="PRINTS" id="PR00165">
    <property type="entry name" value="ANIONEXCHNGR"/>
</dbReference>
<feature type="compositionally biased region" description="Polar residues" evidence="12">
    <location>
        <begin position="121"/>
        <end position="149"/>
    </location>
</feature>
<evidence type="ECO:0000313" key="16">
    <source>
        <dbReference type="RefSeq" id="XP_002736672.2"/>
    </source>
</evidence>
<evidence type="ECO:0000259" key="14">
    <source>
        <dbReference type="Pfam" id="PF07565"/>
    </source>
</evidence>
<feature type="region of interest" description="Disordered" evidence="12">
    <location>
        <begin position="1"/>
        <end position="56"/>
    </location>
</feature>
<evidence type="ECO:0000256" key="1">
    <source>
        <dbReference type="ARBA" id="ARBA00004651"/>
    </source>
</evidence>
<evidence type="ECO:0000256" key="6">
    <source>
        <dbReference type="ARBA" id="ARBA00022692"/>
    </source>
</evidence>
<feature type="compositionally biased region" description="Basic residues" evidence="12">
    <location>
        <begin position="1"/>
        <end position="10"/>
    </location>
</feature>
<dbReference type="Gene3D" id="3.40.930.10">
    <property type="entry name" value="Mannitol-specific EII, Chain A"/>
    <property type="match status" value="2"/>
</dbReference>
<feature type="transmembrane region" description="Helical" evidence="11">
    <location>
        <begin position="1096"/>
        <end position="1119"/>
    </location>
</feature>
<dbReference type="Gene3D" id="1.10.287.570">
    <property type="entry name" value="Helical hairpin bin"/>
    <property type="match status" value="1"/>
</dbReference>